<accession>A0AB39WAU0</accession>
<dbReference type="AlphaFoldDB" id="A0AB39WAU0"/>
<organism evidence="1">
    <name type="scientific">Flavobacterium sp. WC2416</name>
    <dbReference type="NCBI Taxonomy" id="3234141"/>
    <lineage>
        <taxon>Bacteria</taxon>
        <taxon>Pseudomonadati</taxon>
        <taxon>Bacteroidota</taxon>
        <taxon>Flavobacteriia</taxon>
        <taxon>Flavobacteriales</taxon>
        <taxon>Flavobacteriaceae</taxon>
        <taxon>Flavobacterium</taxon>
    </lineage>
</organism>
<reference evidence="1" key="1">
    <citation type="submission" date="2024-07" db="EMBL/GenBank/DDBJ databases">
        <authorList>
            <person name="Biller S.J."/>
        </authorList>
    </citation>
    <scope>NUCLEOTIDE SEQUENCE</scope>
    <source>
        <strain evidence="1">WC2416</strain>
    </source>
</reference>
<dbReference type="EMBL" id="CP165626">
    <property type="protein sequence ID" value="XDU98145.1"/>
    <property type="molecule type" value="Genomic_DNA"/>
</dbReference>
<name>A0AB39WAU0_9FLAO</name>
<sequence length="79" mass="9305">MTKVEIKDIFLSKKMICKIIGHKTILSRRITNHINEYKCSICDLELTNDNEGNRTNLTPELKEINETLIQFYKKKLHKA</sequence>
<protein>
    <submittedName>
        <fullName evidence="1">Uncharacterized protein</fullName>
    </submittedName>
</protein>
<gene>
    <name evidence="1" type="ORF">AB3G39_13280</name>
</gene>
<evidence type="ECO:0000313" key="1">
    <source>
        <dbReference type="EMBL" id="XDU98145.1"/>
    </source>
</evidence>
<dbReference type="RefSeq" id="WP_369769434.1">
    <property type="nucleotide sequence ID" value="NZ_CP165626.1"/>
</dbReference>
<proteinExistence type="predicted"/>